<keyword evidence="3" id="KW-1185">Reference proteome</keyword>
<reference evidence="2" key="1">
    <citation type="submission" date="2022-04" db="EMBL/GenBank/DDBJ databases">
        <title>Carnegiea gigantea Genome sequencing and assembly v2.</title>
        <authorList>
            <person name="Copetti D."/>
            <person name="Sanderson M.J."/>
            <person name="Burquez A."/>
            <person name="Wojciechowski M.F."/>
        </authorList>
    </citation>
    <scope>NUCLEOTIDE SEQUENCE</scope>
    <source>
        <strain evidence="2">SGP5-SGP5p</strain>
        <tissue evidence="2">Aerial part</tissue>
    </source>
</reference>
<protein>
    <recommendedName>
        <fullName evidence="4">Piwi domain-containing protein</fullName>
    </recommendedName>
</protein>
<evidence type="ECO:0000313" key="2">
    <source>
        <dbReference type="EMBL" id="KAJ8420125.1"/>
    </source>
</evidence>
<sequence>MYVADDCFYTVRCMMLIYLAAKREPRKSPPQSVVALANAISRARERKEGLNGEGLRVEKDAMHLGGLNSPLAVEQNPSIPLVSKVPTIILGMDVSHGSPGHSGNERLSCKELHDWISHGEDLSADGKEAPSTSPPTRKAPNPLPTDEQQHITDRPAVAPAIAGRAPPKASVASTLHNDSFHGLLSLLLSVLASFLLLQHLEPEIRLVYLAYHPKVLLLDPFESVQLKVKGLVGNIDREMLR</sequence>
<evidence type="ECO:0000313" key="3">
    <source>
        <dbReference type="Proteomes" id="UP001153076"/>
    </source>
</evidence>
<evidence type="ECO:0008006" key="4">
    <source>
        <dbReference type="Google" id="ProtNLM"/>
    </source>
</evidence>
<name>A0A9Q1JJ71_9CARY</name>
<dbReference type="OrthoDB" id="10252740at2759"/>
<gene>
    <name evidence="2" type="ORF">Cgig2_009190</name>
</gene>
<proteinExistence type="predicted"/>
<comment type="caution">
    <text evidence="2">The sequence shown here is derived from an EMBL/GenBank/DDBJ whole genome shotgun (WGS) entry which is preliminary data.</text>
</comment>
<organism evidence="2 3">
    <name type="scientific">Carnegiea gigantea</name>
    <dbReference type="NCBI Taxonomy" id="171969"/>
    <lineage>
        <taxon>Eukaryota</taxon>
        <taxon>Viridiplantae</taxon>
        <taxon>Streptophyta</taxon>
        <taxon>Embryophyta</taxon>
        <taxon>Tracheophyta</taxon>
        <taxon>Spermatophyta</taxon>
        <taxon>Magnoliopsida</taxon>
        <taxon>eudicotyledons</taxon>
        <taxon>Gunneridae</taxon>
        <taxon>Pentapetalae</taxon>
        <taxon>Caryophyllales</taxon>
        <taxon>Cactineae</taxon>
        <taxon>Cactaceae</taxon>
        <taxon>Cactoideae</taxon>
        <taxon>Echinocereeae</taxon>
        <taxon>Carnegiea</taxon>
    </lineage>
</organism>
<dbReference type="Proteomes" id="UP001153076">
    <property type="component" value="Unassembled WGS sequence"/>
</dbReference>
<dbReference type="EMBL" id="JAKOGI010003832">
    <property type="protein sequence ID" value="KAJ8420125.1"/>
    <property type="molecule type" value="Genomic_DNA"/>
</dbReference>
<dbReference type="AlphaFoldDB" id="A0A9Q1JJ71"/>
<evidence type="ECO:0000256" key="1">
    <source>
        <dbReference type="SAM" id="MobiDB-lite"/>
    </source>
</evidence>
<accession>A0A9Q1JJ71</accession>
<feature type="region of interest" description="Disordered" evidence="1">
    <location>
        <begin position="121"/>
        <end position="148"/>
    </location>
</feature>